<evidence type="ECO:0000313" key="2">
    <source>
        <dbReference type="EMBL" id="KAH8980784.1"/>
    </source>
</evidence>
<dbReference type="InterPro" id="IPR024983">
    <property type="entry name" value="CHAT_dom"/>
</dbReference>
<reference evidence="2" key="1">
    <citation type="submission" date="2022-01" db="EMBL/GenBank/DDBJ databases">
        <title>Comparative genomics reveals a dynamic genome evolution in the ectomycorrhizal milk-cap (Lactarius) mushrooms.</title>
        <authorList>
            <consortium name="DOE Joint Genome Institute"/>
            <person name="Lebreton A."/>
            <person name="Tang N."/>
            <person name="Kuo A."/>
            <person name="LaButti K."/>
            <person name="Drula E."/>
            <person name="Barry K."/>
            <person name="Clum A."/>
            <person name="Lipzen A."/>
            <person name="Mousain D."/>
            <person name="Ng V."/>
            <person name="Wang R."/>
            <person name="Wang X."/>
            <person name="Dai Y."/>
            <person name="Henrissat B."/>
            <person name="Grigoriev I.V."/>
            <person name="Guerin-Laguette A."/>
            <person name="Yu F."/>
            <person name="Martin F.M."/>
        </authorList>
    </citation>
    <scope>NUCLEOTIDE SEQUENCE</scope>
    <source>
        <strain evidence="2">QP</strain>
    </source>
</reference>
<dbReference type="EMBL" id="JAKELL010000130">
    <property type="protein sequence ID" value="KAH8980784.1"/>
    <property type="molecule type" value="Genomic_DNA"/>
</dbReference>
<gene>
    <name evidence="2" type="ORF">EDB92DRAFT_2094324</name>
</gene>
<proteinExistence type="predicted"/>
<keyword evidence="3" id="KW-1185">Reference proteome</keyword>
<feature type="domain" description="CHAT" evidence="1">
    <location>
        <begin position="703"/>
        <end position="983"/>
    </location>
</feature>
<dbReference type="Proteomes" id="UP001201163">
    <property type="component" value="Unassembled WGS sequence"/>
</dbReference>
<evidence type="ECO:0000313" key="3">
    <source>
        <dbReference type="Proteomes" id="UP001201163"/>
    </source>
</evidence>
<evidence type="ECO:0000259" key="1">
    <source>
        <dbReference type="Pfam" id="PF12770"/>
    </source>
</evidence>
<dbReference type="AlphaFoldDB" id="A0AAD4L700"/>
<name>A0AAD4L700_9AGAM</name>
<organism evidence="2 3">
    <name type="scientific">Lactarius akahatsu</name>
    <dbReference type="NCBI Taxonomy" id="416441"/>
    <lineage>
        <taxon>Eukaryota</taxon>
        <taxon>Fungi</taxon>
        <taxon>Dikarya</taxon>
        <taxon>Basidiomycota</taxon>
        <taxon>Agaricomycotina</taxon>
        <taxon>Agaricomycetes</taxon>
        <taxon>Russulales</taxon>
        <taxon>Russulaceae</taxon>
        <taxon>Lactarius</taxon>
    </lineage>
</organism>
<sequence length="984" mass="110376">MRNELSPQKGNLDVSTTHLTEAVLLLFQTSRDAVYMFFQLASILLSRSALYKQPEDIVSSVKYFRFLRTNFHPLDSFDIPHYQLTSRLVRALAMKLMKGSDDTTRDMEEMTALTHEILYSGGVSSLSTIDLIDAIVPFSDAVAETHRLDDANQPPERAIQTLRQAMLLIPDLRVSYALAHCLAVRFLMAHEISDYEEATTIADKIVAAHIPGAGLTPTQRHAIELINVLVVSRLNSYSRPEYLEDAIHRLHTLICLPSLPDQDRARLAVSLDNVERQRFNYFGITGKSGKTPPNTSGDYLSYFLLQRPAPRECGASQFLEKTELLKEILGTIPDVEITNVEAAVELGRTLLPLQHSSDRLWYLPAIMFAQILLQAHQRTNRLDYLDEAIITHRNLRNVSAQKPVHYQMGEGLLRSLIARCDLLHLEQDTEEVMQLFHEVVNDGSAEAFRRFQISYGWAHNARLRAHPSISIAYETAMSLLEETLVFSPTLQIQHFLLVRVPMEVRGLPLDYASYQIETGQIKQAIETLERGRALLWSEMRGLRTSIDQLRAADPALAERFAAVNRNLETVAMSVAQSENTEIGDGEAGTDVFSRLLLRQRRLLDERVSLITRIQSLSGLGSFLKPLSFGALNSAATHGPVIVVNQSRWRSNIIILHKDLPPSVFFTPPNFHDRANQLKGQLLHAQKERGLDSQDYDFTLASVLADLYELVGKPVIERLRQLNVPEKSRVWWCPTSAFCSLPLHAMGPIPSDQGDGLYFMDFYICSYTPTLSALIESRKPNPQPESLYTPSLLLVAQPETLPGARGEIDVVQAVGSPVTTLVSETATPTSVVAGLRDHRFVHFVCHGLLETGKPFDASFELHGGNLTLLQIVRSQLPAAEFAFLSACHTAELTEDSVADEGLHLAAAMQFCGFRSVIGTMWAMADTDGAYLSKYFYKYIFSESSGRRGVPHYERSARALQFAVKKLRRKRGVTLERWVNFVHYGA</sequence>
<dbReference type="Pfam" id="PF12770">
    <property type="entry name" value="CHAT"/>
    <property type="match status" value="1"/>
</dbReference>
<protein>
    <submittedName>
        <fullName evidence="2">CHAT domain-containing protein</fullName>
    </submittedName>
</protein>
<comment type="caution">
    <text evidence="2">The sequence shown here is derived from an EMBL/GenBank/DDBJ whole genome shotgun (WGS) entry which is preliminary data.</text>
</comment>
<accession>A0AAD4L700</accession>